<evidence type="ECO:0000313" key="1">
    <source>
        <dbReference type="Proteomes" id="UP000095283"/>
    </source>
</evidence>
<proteinExistence type="predicted"/>
<reference evidence="2" key="1">
    <citation type="submission" date="2016-11" db="UniProtKB">
        <authorList>
            <consortium name="WormBaseParasite"/>
        </authorList>
    </citation>
    <scope>IDENTIFICATION</scope>
</reference>
<name>A0A1I7X652_HETBA</name>
<sequence>MFNLETPIMDGEDGPPLLEPEYDADLDYAVLREDMNLSLALEGKDTLGEQFRNAFMEEVEVEPVQQQTLERPLTKGGIIGIRKSRSQHTDDPSITLAKLNPTLAEALATIKEKVPATTTNRAEHRYSDMFSLGRSGDSEQDLFTARQRHDTPLPTRMAGPVTLESMAAQPTTISEMFQQIQEGGIYSTISIAIICYKLSSRCLRKGCQTFRAIRKVIEPTSSQIGRKRKLDDRPVSLETLNQLLRLQSEFMQGPAENDLTKPAMASPPCVQKGVHAYLLVCMLAFYVVHYFSRPFDPLFAPCPISARELQESVQTEAGQKLLEQIIMKTPQPPIPQTILNLRRSPTPPSDCLSRCSSELDYDDSVSIAF</sequence>
<evidence type="ECO:0000313" key="2">
    <source>
        <dbReference type="WBParaSite" id="Hba_12912"/>
    </source>
</evidence>
<accession>A0A1I7X652</accession>
<dbReference type="AlphaFoldDB" id="A0A1I7X652"/>
<dbReference type="Proteomes" id="UP000095283">
    <property type="component" value="Unplaced"/>
</dbReference>
<protein>
    <submittedName>
        <fullName evidence="2">BHLH domain-containing protein</fullName>
    </submittedName>
</protein>
<dbReference type="WBParaSite" id="Hba_12912">
    <property type="protein sequence ID" value="Hba_12912"/>
    <property type="gene ID" value="Hba_12912"/>
</dbReference>
<organism evidence="1 2">
    <name type="scientific">Heterorhabditis bacteriophora</name>
    <name type="common">Entomopathogenic nematode worm</name>
    <dbReference type="NCBI Taxonomy" id="37862"/>
    <lineage>
        <taxon>Eukaryota</taxon>
        <taxon>Metazoa</taxon>
        <taxon>Ecdysozoa</taxon>
        <taxon>Nematoda</taxon>
        <taxon>Chromadorea</taxon>
        <taxon>Rhabditida</taxon>
        <taxon>Rhabditina</taxon>
        <taxon>Rhabditomorpha</taxon>
        <taxon>Strongyloidea</taxon>
        <taxon>Heterorhabditidae</taxon>
        <taxon>Heterorhabditis</taxon>
    </lineage>
</organism>
<keyword evidence="1" id="KW-1185">Reference proteome</keyword>